<dbReference type="EMBL" id="JYDT01000028">
    <property type="protein sequence ID" value="KRY89734.1"/>
    <property type="molecule type" value="Genomic_DNA"/>
</dbReference>
<reference evidence="2 3" key="1">
    <citation type="submission" date="2015-01" db="EMBL/GenBank/DDBJ databases">
        <title>Evolution of Trichinella species and genotypes.</title>
        <authorList>
            <person name="Korhonen P.K."/>
            <person name="Edoardo P."/>
            <person name="Giuseppe L.R."/>
            <person name="Gasser R.B."/>
        </authorList>
    </citation>
    <scope>NUCLEOTIDE SEQUENCE [LARGE SCALE GENOMIC DNA]</scope>
    <source>
        <strain evidence="2">ISS470</strain>
    </source>
</reference>
<sequence length="72" mass="8286">MAAALLSYCFFLLFSFHQVFPDGDRLMNKLFTFAWPISRLRVSVAHSAAVFRSKFMNSDLPAMELQAIFFNC</sequence>
<dbReference type="AlphaFoldDB" id="A0A0V1FUK5"/>
<keyword evidence="1" id="KW-0732">Signal</keyword>
<evidence type="ECO:0000256" key="1">
    <source>
        <dbReference type="SAM" id="SignalP"/>
    </source>
</evidence>
<evidence type="ECO:0000313" key="3">
    <source>
        <dbReference type="Proteomes" id="UP000054995"/>
    </source>
</evidence>
<comment type="caution">
    <text evidence="2">The sequence shown here is derived from an EMBL/GenBank/DDBJ whole genome shotgun (WGS) entry which is preliminary data.</text>
</comment>
<feature type="signal peptide" evidence="1">
    <location>
        <begin position="1"/>
        <end position="21"/>
    </location>
</feature>
<dbReference type="Proteomes" id="UP000054995">
    <property type="component" value="Unassembled WGS sequence"/>
</dbReference>
<keyword evidence="3" id="KW-1185">Reference proteome</keyword>
<gene>
    <name evidence="2" type="ORF">T4D_4247</name>
</gene>
<feature type="chain" id="PRO_5006878238" description="Secreted protein" evidence="1">
    <location>
        <begin position="22"/>
        <end position="72"/>
    </location>
</feature>
<organism evidence="2 3">
    <name type="scientific">Trichinella pseudospiralis</name>
    <name type="common">Parasitic roundworm</name>
    <dbReference type="NCBI Taxonomy" id="6337"/>
    <lineage>
        <taxon>Eukaryota</taxon>
        <taxon>Metazoa</taxon>
        <taxon>Ecdysozoa</taxon>
        <taxon>Nematoda</taxon>
        <taxon>Enoplea</taxon>
        <taxon>Dorylaimia</taxon>
        <taxon>Trichinellida</taxon>
        <taxon>Trichinellidae</taxon>
        <taxon>Trichinella</taxon>
    </lineage>
</organism>
<accession>A0A0V1FUK5</accession>
<evidence type="ECO:0000313" key="2">
    <source>
        <dbReference type="EMBL" id="KRY89734.1"/>
    </source>
</evidence>
<evidence type="ECO:0008006" key="4">
    <source>
        <dbReference type="Google" id="ProtNLM"/>
    </source>
</evidence>
<name>A0A0V1FUK5_TRIPS</name>
<proteinExistence type="predicted"/>
<protein>
    <recommendedName>
        <fullName evidence="4">Secreted protein</fullName>
    </recommendedName>
</protein>